<accession>A0AAD3SR84</accession>
<protein>
    <submittedName>
        <fullName evidence="1">Uncharacterized protein</fullName>
    </submittedName>
</protein>
<name>A0AAD3SR84_NEPGR</name>
<dbReference type="EMBL" id="BSYO01000014">
    <property type="protein sequence ID" value="GMH14916.1"/>
    <property type="molecule type" value="Genomic_DNA"/>
</dbReference>
<reference evidence="1" key="1">
    <citation type="submission" date="2023-05" db="EMBL/GenBank/DDBJ databases">
        <title>Nepenthes gracilis genome sequencing.</title>
        <authorList>
            <person name="Fukushima K."/>
        </authorList>
    </citation>
    <scope>NUCLEOTIDE SEQUENCE</scope>
    <source>
        <strain evidence="1">SING2019-196</strain>
    </source>
</reference>
<gene>
    <name evidence="1" type="ORF">Nepgr_016757</name>
</gene>
<comment type="caution">
    <text evidence="1">The sequence shown here is derived from an EMBL/GenBank/DDBJ whole genome shotgun (WGS) entry which is preliminary data.</text>
</comment>
<dbReference type="Proteomes" id="UP001279734">
    <property type="component" value="Unassembled WGS sequence"/>
</dbReference>
<keyword evidence="2" id="KW-1185">Reference proteome</keyword>
<dbReference type="AlphaFoldDB" id="A0AAD3SR84"/>
<evidence type="ECO:0000313" key="1">
    <source>
        <dbReference type="EMBL" id="GMH14916.1"/>
    </source>
</evidence>
<sequence length="117" mass="13011">MEQLALARGLASLEVQQILGSCYTLISPITGDVLRLLGEERSGSKSIKWAIETGNREALWGIGVVIAVDEVELRGRSQLSKVLRRWRWGDVEGGGNSVGYSWRRRRGVFVTSLRLGR</sequence>
<proteinExistence type="predicted"/>
<evidence type="ECO:0000313" key="2">
    <source>
        <dbReference type="Proteomes" id="UP001279734"/>
    </source>
</evidence>
<organism evidence="1 2">
    <name type="scientific">Nepenthes gracilis</name>
    <name type="common">Slender pitcher plant</name>
    <dbReference type="NCBI Taxonomy" id="150966"/>
    <lineage>
        <taxon>Eukaryota</taxon>
        <taxon>Viridiplantae</taxon>
        <taxon>Streptophyta</taxon>
        <taxon>Embryophyta</taxon>
        <taxon>Tracheophyta</taxon>
        <taxon>Spermatophyta</taxon>
        <taxon>Magnoliopsida</taxon>
        <taxon>eudicotyledons</taxon>
        <taxon>Gunneridae</taxon>
        <taxon>Pentapetalae</taxon>
        <taxon>Caryophyllales</taxon>
        <taxon>Nepenthaceae</taxon>
        <taxon>Nepenthes</taxon>
    </lineage>
</organism>